<evidence type="ECO:0000256" key="4">
    <source>
        <dbReference type="ARBA" id="ARBA00022989"/>
    </source>
</evidence>
<sequence length="424" mass="44260">MNTGRDRAGSIGTNRDVMKVPAFRRLALGWVFSNFGDSVLFLTAAIWVKQLTGSDAAAGLVFAALGLPALLAPFTGRLADRYRRRPLVVINNICAAVVVLALLLVRDIQELWIVYTVIVVYANTAYITASAQSGLLRDLLPDRLLAPANGILSSIDQGLRIASPLLGAGMLALWGMDSVVLLTVACFLTAAVVLATLKLKESKHEMDPEESFWHSTTAGFRFLATHPLLRRALLTLGIAIGATGILDVTIFATVEQGLGRPPEFLSVLLGFQGVMAVAGGITASMVIRRFGIPATIAAGVVLLAAGLLTTALSSLALILGGAALTGVSVSWVAIAFITLRQTETPAGMQGRTAAATQVIMNVPQVGASMIAAALIGVLDYRAMIVTMSALCALSVLPLLLRGRRSAAGTSRNVAAPSEAPAPNG</sequence>
<feature type="transmembrane region" description="Helical" evidence="6">
    <location>
        <begin position="290"/>
        <end position="309"/>
    </location>
</feature>
<feature type="transmembrane region" description="Helical" evidence="6">
    <location>
        <begin position="56"/>
        <end position="75"/>
    </location>
</feature>
<dbReference type="EMBL" id="CP151657">
    <property type="protein sequence ID" value="WZP17515.1"/>
    <property type="molecule type" value="Genomic_DNA"/>
</dbReference>
<protein>
    <submittedName>
        <fullName evidence="8">MFS transporter</fullName>
    </submittedName>
</protein>
<accession>A0ABZ3A0N4</accession>
<dbReference type="InterPro" id="IPR020846">
    <property type="entry name" value="MFS_dom"/>
</dbReference>
<keyword evidence="9" id="KW-1185">Reference proteome</keyword>
<feature type="transmembrane region" description="Helical" evidence="6">
    <location>
        <begin position="87"/>
        <end position="105"/>
    </location>
</feature>
<name>A0ABZ3A0N4_9MICC</name>
<feature type="domain" description="Major facilitator superfamily (MFS) profile" evidence="7">
    <location>
        <begin position="22"/>
        <end position="406"/>
    </location>
</feature>
<proteinExistence type="predicted"/>
<feature type="transmembrane region" description="Helical" evidence="6">
    <location>
        <begin position="232"/>
        <end position="252"/>
    </location>
</feature>
<keyword evidence="3 6" id="KW-0812">Transmembrane</keyword>
<evidence type="ECO:0000256" key="6">
    <source>
        <dbReference type="SAM" id="Phobius"/>
    </source>
</evidence>
<evidence type="ECO:0000256" key="3">
    <source>
        <dbReference type="ARBA" id="ARBA00022692"/>
    </source>
</evidence>
<dbReference type="RefSeq" id="WP_342025111.1">
    <property type="nucleotide sequence ID" value="NZ_CP151657.1"/>
</dbReference>
<evidence type="ECO:0000256" key="2">
    <source>
        <dbReference type="ARBA" id="ARBA00022475"/>
    </source>
</evidence>
<evidence type="ECO:0000259" key="7">
    <source>
        <dbReference type="PROSITE" id="PS50850"/>
    </source>
</evidence>
<feature type="transmembrane region" description="Helical" evidence="6">
    <location>
        <begin position="315"/>
        <end position="337"/>
    </location>
</feature>
<dbReference type="InterPro" id="IPR036259">
    <property type="entry name" value="MFS_trans_sf"/>
</dbReference>
<dbReference type="CDD" id="cd06173">
    <property type="entry name" value="MFS_MefA_like"/>
    <property type="match status" value="1"/>
</dbReference>
<dbReference type="Gene3D" id="1.20.1250.20">
    <property type="entry name" value="MFS general substrate transporter like domains"/>
    <property type="match status" value="1"/>
</dbReference>
<evidence type="ECO:0000256" key="1">
    <source>
        <dbReference type="ARBA" id="ARBA00004651"/>
    </source>
</evidence>
<dbReference type="PANTHER" id="PTHR23513:SF6">
    <property type="entry name" value="MAJOR FACILITATOR SUPERFAMILY ASSOCIATED DOMAIN-CONTAINING PROTEIN"/>
    <property type="match status" value="1"/>
</dbReference>
<dbReference type="SUPFAM" id="SSF103473">
    <property type="entry name" value="MFS general substrate transporter"/>
    <property type="match status" value="1"/>
</dbReference>
<dbReference type="Proteomes" id="UP001448858">
    <property type="component" value="Chromosome"/>
</dbReference>
<reference evidence="8 9" key="1">
    <citation type="submission" date="2024-04" db="EMBL/GenBank/DDBJ databases">
        <title>Arthrobacter sp. from Plains bison fecal sample.</title>
        <authorList>
            <person name="Ruzzini A."/>
        </authorList>
    </citation>
    <scope>NUCLEOTIDE SEQUENCE [LARGE SCALE GENOMIC DNA]</scope>
    <source>
        <strain evidence="8 9">EINP1</strain>
    </source>
</reference>
<feature type="transmembrane region" description="Helical" evidence="6">
    <location>
        <begin position="27"/>
        <end position="50"/>
    </location>
</feature>
<evidence type="ECO:0000313" key="8">
    <source>
        <dbReference type="EMBL" id="WZP17515.1"/>
    </source>
</evidence>
<evidence type="ECO:0000256" key="5">
    <source>
        <dbReference type="ARBA" id="ARBA00023136"/>
    </source>
</evidence>
<dbReference type="Pfam" id="PF07690">
    <property type="entry name" value="MFS_1"/>
    <property type="match status" value="1"/>
</dbReference>
<organism evidence="8 9">
    <name type="scientific">Arthrobacter citreus</name>
    <dbReference type="NCBI Taxonomy" id="1670"/>
    <lineage>
        <taxon>Bacteria</taxon>
        <taxon>Bacillati</taxon>
        <taxon>Actinomycetota</taxon>
        <taxon>Actinomycetes</taxon>
        <taxon>Micrococcales</taxon>
        <taxon>Micrococcaceae</taxon>
        <taxon>Arthrobacter</taxon>
    </lineage>
</organism>
<dbReference type="InterPro" id="IPR011701">
    <property type="entry name" value="MFS"/>
</dbReference>
<keyword evidence="5 6" id="KW-0472">Membrane</keyword>
<feature type="transmembrane region" description="Helical" evidence="6">
    <location>
        <begin position="264"/>
        <end position="283"/>
    </location>
</feature>
<gene>
    <name evidence="8" type="ORF">AAE021_08165</name>
</gene>
<dbReference type="PROSITE" id="PS50850">
    <property type="entry name" value="MFS"/>
    <property type="match status" value="1"/>
</dbReference>
<feature type="transmembrane region" description="Helical" evidence="6">
    <location>
        <begin position="358"/>
        <end position="376"/>
    </location>
</feature>
<feature type="transmembrane region" description="Helical" evidence="6">
    <location>
        <begin position="180"/>
        <end position="197"/>
    </location>
</feature>
<dbReference type="PANTHER" id="PTHR23513">
    <property type="entry name" value="INTEGRAL MEMBRANE EFFLUX PROTEIN-RELATED"/>
    <property type="match status" value="1"/>
</dbReference>
<keyword evidence="4 6" id="KW-1133">Transmembrane helix</keyword>
<evidence type="ECO:0000313" key="9">
    <source>
        <dbReference type="Proteomes" id="UP001448858"/>
    </source>
</evidence>
<keyword evidence="2" id="KW-1003">Cell membrane</keyword>
<comment type="subcellular location">
    <subcellularLocation>
        <location evidence="1">Cell membrane</location>
        <topology evidence="1">Multi-pass membrane protein</topology>
    </subcellularLocation>
</comment>
<feature type="transmembrane region" description="Helical" evidence="6">
    <location>
        <begin position="382"/>
        <end position="400"/>
    </location>
</feature>